<organism evidence="1">
    <name type="scientific">hydrothermal vent metagenome</name>
    <dbReference type="NCBI Taxonomy" id="652676"/>
    <lineage>
        <taxon>unclassified sequences</taxon>
        <taxon>metagenomes</taxon>
        <taxon>ecological metagenomes</taxon>
    </lineage>
</organism>
<evidence type="ECO:0000313" key="1">
    <source>
        <dbReference type="EMBL" id="SFV77855.1"/>
    </source>
</evidence>
<dbReference type="PANTHER" id="PTHR37691:SF1">
    <property type="entry name" value="BLR3518 PROTEIN"/>
    <property type="match status" value="1"/>
</dbReference>
<dbReference type="PANTHER" id="PTHR37691">
    <property type="entry name" value="BLR3518 PROTEIN"/>
    <property type="match status" value="1"/>
</dbReference>
<dbReference type="SUPFAM" id="SSF75169">
    <property type="entry name" value="DsrEFH-like"/>
    <property type="match status" value="1"/>
</dbReference>
<proteinExistence type="predicted"/>
<dbReference type="EMBL" id="FPHQ01000233">
    <property type="protein sequence ID" value="SFV77855.1"/>
    <property type="molecule type" value="Genomic_DNA"/>
</dbReference>
<dbReference type="AlphaFoldDB" id="A0A1W1DB55"/>
<name>A0A1W1DB55_9ZZZZ</name>
<gene>
    <name evidence="1" type="ORF">MNB_SUP05-10-449</name>
</gene>
<reference evidence="1" key="1">
    <citation type="submission" date="2016-10" db="EMBL/GenBank/DDBJ databases">
        <authorList>
            <person name="de Groot N.N."/>
        </authorList>
    </citation>
    <scope>NUCLEOTIDE SEQUENCE</scope>
</reference>
<sequence>MSCFNKFSTIIFIVLTTLLMSLAPIANADDGYKMIIQISSSDKNSHRRTLKQVGWIMDEFKFEELNDHVVLEVVAIGPAFGILAKEGKFAKSVTKLMKRGVTFTADASIQKMMKMHDLPTDLVDGVQHVKVGPAYIVKRQMQGYKYLALFF</sequence>
<protein>
    <submittedName>
        <fullName evidence="1">Uncharacterized protein</fullName>
    </submittedName>
</protein>
<accession>A0A1W1DB55</accession>
<dbReference type="InterPro" id="IPR027396">
    <property type="entry name" value="DsrEFH-like"/>
</dbReference>
<dbReference type="Gene3D" id="3.40.1260.10">
    <property type="entry name" value="DsrEFH-like"/>
    <property type="match status" value="1"/>
</dbReference>